<dbReference type="PANTHER" id="PTHR30036">
    <property type="entry name" value="D-XYLOSE-BINDING PERIPLASMIC PROTEIN"/>
    <property type="match status" value="1"/>
</dbReference>
<dbReference type="GO" id="GO:0030288">
    <property type="term" value="C:outer membrane-bounded periplasmic space"/>
    <property type="evidence" value="ECO:0007669"/>
    <property type="project" value="TreeGrafter"/>
</dbReference>
<dbReference type="InterPro" id="IPR025997">
    <property type="entry name" value="SBP_2_dom"/>
</dbReference>
<protein>
    <submittedName>
        <fullName evidence="5">Substrate-binding domain-containing protein</fullName>
    </submittedName>
</protein>
<reference evidence="5 6" key="1">
    <citation type="submission" date="2019-09" db="EMBL/GenBank/DDBJ databases">
        <title>Actinomadura physcomitrii sp. nov., a novel actinomycete isolated from moss [Physcomitrium sphaericum (Ludw) Fuernr].</title>
        <authorList>
            <person name="Zhuang X."/>
            <person name="Liu C."/>
        </authorList>
    </citation>
    <scope>NUCLEOTIDE SEQUENCE [LARGE SCALE GENOMIC DNA]</scope>
    <source>
        <strain evidence="5 6">HMC1</strain>
    </source>
</reference>
<gene>
    <name evidence="5" type="ORF">F8566_45250</name>
</gene>
<evidence type="ECO:0000313" key="6">
    <source>
        <dbReference type="Proteomes" id="UP000468735"/>
    </source>
</evidence>
<evidence type="ECO:0000256" key="2">
    <source>
        <dbReference type="ARBA" id="ARBA00007639"/>
    </source>
</evidence>
<dbReference type="Pfam" id="PF13407">
    <property type="entry name" value="Peripla_BP_4"/>
    <property type="match status" value="1"/>
</dbReference>
<dbReference type="Gene3D" id="3.40.50.2300">
    <property type="match status" value="2"/>
</dbReference>
<dbReference type="SUPFAM" id="SSF53822">
    <property type="entry name" value="Periplasmic binding protein-like I"/>
    <property type="match status" value="1"/>
</dbReference>
<dbReference type="InterPro" id="IPR050555">
    <property type="entry name" value="Bact_Solute-Bind_Prot2"/>
</dbReference>
<feature type="domain" description="Periplasmic binding protein" evidence="4">
    <location>
        <begin position="88"/>
        <end position="327"/>
    </location>
</feature>
<keyword evidence="3" id="KW-0732">Signal</keyword>
<dbReference type="InterPro" id="IPR028082">
    <property type="entry name" value="Peripla_BP_I"/>
</dbReference>
<comment type="caution">
    <text evidence="5">The sequence shown here is derived from an EMBL/GenBank/DDBJ whole genome shotgun (WGS) entry which is preliminary data.</text>
</comment>
<dbReference type="Proteomes" id="UP000468735">
    <property type="component" value="Unassembled WGS sequence"/>
</dbReference>
<dbReference type="PROSITE" id="PS51257">
    <property type="entry name" value="PROKAR_LIPOPROTEIN"/>
    <property type="match status" value="1"/>
</dbReference>
<dbReference type="AlphaFoldDB" id="A0A6H9Y8H4"/>
<comment type="similarity">
    <text evidence="2">Belongs to the bacterial solute-binding protein 2 family.</text>
</comment>
<evidence type="ECO:0000256" key="1">
    <source>
        <dbReference type="ARBA" id="ARBA00004196"/>
    </source>
</evidence>
<dbReference type="PANTHER" id="PTHR30036:SF7">
    <property type="entry name" value="ABC TRANSPORTER PERIPLASMIC-BINDING PROTEIN YPHF"/>
    <property type="match status" value="1"/>
</dbReference>
<dbReference type="EMBL" id="WBMT01000030">
    <property type="protein sequence ID" value="KAB2340398.1"/>
    <property type="molecule type" value="Genomic_DNA"/>
</dbReference>
<accession>A0A6H9Y8H4</accession>
<evidence type="ECO:0000256" key="3">
    <source>
        <dbReference type="SAM" id="SignalP"/>
    </source>
</evidence>
<dbReference type="OrthoDB" id="8287616at2"/>
<feature type="chain" id="PRO_5039454287" evidence="3">
    <location>
        <begin position="22"/>
        <end position="376"/>
    </location>
</feature>
<organism evidence="5 6">
    <name type="scientific">Actinomadura rudentiformis</name>
    <dbReference type="NCBI Taxonomy" id="359158"/>
    <lineage>
        <taxon>Bacteria</taxon>
        <taxon>Bacillati</taxon>
        <taxon>Actinomycetota</taxon>
        <taxon>Actinomycetes</taxon>
        <taxon>Streptosporangiales</taxon>
        <taxon>Thermomonosporaceae</taxon>
        <taxon>Actinomadura</taxon>
    </lineage>
</organism>
<feature type="signal peptide" evidence="3">
    <location>
        <begin position="1"/>
        <end position="21"/>
    </location>
</feature>
<comment type="subcellular location">
    <subcellularLocation>
        <location evidence="1">Cell envelope</location>
    </subcellularLocation>
</comment>
<sequence length="376" mass="39171">MINFKRPLLAATLVSVLAVTAACGDSDAGTTGTVDVAAVNQAKAAVAQLLKNPTGIELTEPVSKRPPTGKLIAVPESPQPVTHVKNLGIVEAGKALGWRVQVIPEGTGPEDAAKAFDQALALKPDAIVFSGTPVALLRAQLERAKAQGVPVLGESITDPVQPGIISTSLDGVPQVAQYGKMVGQYVAAHSGGKAHAAVFTISGYPILTTFTDNFRQALTSACPSCKVTVVNQQISDLGTKTPQSVVSTIQRDPSVNWAIFSIGDLTLGVPAALRAAGLTGKVKIGGETPSPANIAALKAGTEEVWTGFAATILGWRDVDMLVRHFNGDSLDTANTTLLPTQLITKDNVRSVPLDSNGYYVGYPGYADAFKKLWKIG</sequence>
<proteinExistence type="inferred from homology"/>
<dbReference type="RefSeq" id="WP_151569838.1">
    <property type="nucleotide sequence ID" value="NZ_WBMT01000030.1"/>
</dbReference>
<keyword evidence="6" id="KW-1185">Reference proteome</keyword>
<evidence type="ECO:0000259" key="4">
    <source>
        <dbReference type="Pfam" id="PF13407"/>
    </source>
</evidence>
<dbReference type="GO" id="GO:0030246">
    <property type="term" value="F:carbohydrate binding"/>
    <property type="evidence" value="ECO:0007669"/>
    <property type="project" value="TreeGrafter"/>
</dbReference>
<evidence type="ECO:0000313" key="5">
    <source>
        <dbReference type="EMBL" id="KAB2340398.1"/>
    </source>
</evidence>
<name>A0A6H9Y8H4_9ACTN</name>